<gene>
    <name evidence="1" type="ORF">ACFO3Q_14400</name>
</gene>
<comment type="caution">
    <text evidence="1">The sequence shown here is derived from an EMBL/GenBank/DDBJ whole genome shotgun (WGS) entry which is preliminary data.</text>
</comment>
<dbReference type="RefSeq" id="WP_377005441.1">
    <property type="nucleotide sequence ID" value="NZ_JBHSGG010000041.1"/>
</dbReference>
<accession>A0ABV9NR50</accession>
<reference evidence="2" key="1">
    <citation type="journal article" date="2019" name="Int. J. Syst. Evol. Microbiol.">
        <title>The Global Catalogue of Microorganisms (GCM) 10K type strain sequencing project: providing services to taxonomists for standard genome sequencing and annotation.</title>
        <authorList>
            <consortium name="The Broad Institute Genomics Platform"/>
            <consortium name="The Broad Institute Genome Sequencing Center for Infectious Disease"/>
            <person name="Wu L."/>
            <person name="Ma J."/>
        </authorList>
    </citation>
    <scope>NUCLEOTIDE SEQUENCE [LARGE SCALE GENOMIC DNA]</scope>
    <source>
        <strain evidence="2">CGMCC 1.13574</strain>
    </source>
</reference>
<dbReference type="EMBL" id="JBHSGG010000041">
    <property type="protein sequence ID" value="MFC4729358.1"/>
    <property type="molecule type" value="Genomic_DNA"/>
</dbReference>
<evidence type="ECO:0000313" key="2">
    <source>
        <dbReference type="Proteomes" id="UP001595892"/>
    </source>
</evidence>
<protein>
    <recommendedName>
        <fullName evidence="3">Hpt domain-containing protein</fullName>
    </recommendedName>
</protein>
<organism evidence="1 2">
    <name type="scientific">Coralloluteibacterium thermophilum</name>
    <dbReference type="NCBI Taxonomy" id="2707049"/>
    <lineage>
        <taxon>Bacteria</taxon>
        <taxon>Pseudomonadati</taxon>
        <taxon>Pseudomonadota</taxon>
        <taxon>Gammaproteobacteria</taxon>
        <taxon>Lysobacterales</taxon>
        <taxon>Lysobacteraceae</taxon>
        <taxon>Coralloluteibacterium</taxon>
    </lineage>
</organism>
<name>A0ABV9NR50_9GAMM</name>
<evidence type="ECO:0000313" key="1">
    <source>
        <dbReference type="EMBL" id="MFC4729358.1"/>
    </source>
</evidence>
<evidence type="ECO:0008006" key="3">
    <source>
        <dbReference type="Google" id="ProtNLM"/>
    </source>
</evidence>
<keyword evidence="2" id="KW-1185">Reference proteome</keyword>
<dbReference type="Proteomes" id="UP001595892">
    <property type="component" value="Unassembled WGS sequence"/>
</dbReference>
<proteinExistence type="predicted"/>
<sequence length="151" mass="16032">MDADDRLDAQCDAAATAGRAGQRRPLERLLHHLQGSFDGLPQDAGLARLHPQRLREIEAAARACAGHSLERLGTIARLLAASAAESGGVGTSPVHREALAHLGALTLELECWVRLGDSAREYLDAPMAARVIANRMGASAQMAGEWPEPLV</sequence>